<dbReference type="Proteomes" id="UP001329430">
    <property type="component" value="Chromosome 6"/>
</dbReference>
<keyword evidence="3" id="KW-1185">Reference proteome</keyword>
<organism evidence="2 3">
    <name type="scientific">Pyrocoelia pectoralis</name>
    <dbReference type="NCBI Taxonomy" id="417401"/>
    <lineage>
        <taxon>Eukaryota</taxon>
        <taxon>Metazoa</taxon>
        <taxon>Ecdysozoa</taxon>
        <taxon>Arthropoda</taxon>
        <taxon>Hexapoda</taxon>
        <taxon>Insecta</taxon>
        <taxon>Pterygota</taxon>
        <taxon>Neoptera</taxon>
        <taxon>Endopterygota</taxon>
        <taxon>Coleoptera</taxon>
        <taxon>Polyphaga</taxon>
        <taxon>Elateriformia</taxon>
        <taxon>Elateroidea</taxon>
        <taxon>Lampyridae</taxon>
        <taxon>Lampyrinae</taxon>
        <taxon>Pyrocoelia</taxon>
    </lineage>
</organism>
<accession>A0AAN7ZK84</accession>
<proteinExistence type="predicted"/>
<evidence type="ECO:0000313" key="2">
    <source>
        <dbReference type="EMBL" id="KAK5642126.1"/>
    </source>
</evidence>
<sequence length="273" mass="30819">MNAEDLTALKTHGYVFDSDSGSGGSRSDLDDEYYKLKPPPIQVDNFQFNIVRIPCSTQEINVNTNRSFNLVNSKTEILPHAHTSICQNVVNGNSTNRRTNSKKNRLLYSQVVSAENIPPTSTSTPQNSRTDSSTKKFDTNMNNSDISIINKNVPFLLEYCKNVSITKNHPSSTKIITNGCEIVSETTRKINKPRVPQQHNYNLQLRKDNVNLSDKRTRNNNNNTPAPLHRVITNDLHVPIRNTNTQQNDTTQPPETKTNCFNTLLMCFCCCCQ</sequence>
<evidence type="ECO:0000313" key="3">
    <source>
        <dbReference type="Proteomes" id="UP001329430"/>
    </source>
</evidence>
<dbReference type="AlphaFoldDB" id="A0AAN7ZK84"/>
<gene>
    <name evidence="2" type="ORF">RI129_008293</name>
</gene>
<evidence type="ECO:0000256" key="1">
    <source>
        <dbReference type="SAM" id="MobiDB-lite"/>
    </source>
</evidence>
<feature type="compositionally biased region" description="Polar residues" evidence="1">
    <location>
        <begin position="115"/>
        <end position="131"/>
    </location>
</feature>
<reference evidence="2 3" key="1">
    <citation type="journal article" date="2024" name="Insects">
        <title>An Improved Chromosome-Level Genome Assembly of the Firefly Pyrocoelia pectoralis.</title>
        <authorList>
            <person name="Fu X."/>
            <person name="Meyer-Rochow V.B."/>
            <person name="Ballantyne L."/>
            <person name="Zhu X."/>
        </authorList>
    </citation>
    <scope>NUCLEOTIDE SEQUENCE [LARGE SCALE GENOMIC DNA]</scope>
    <source>
        <strain evidence="2">XCY_ONT2</strain>
    </source>
</reference>
<name>A0AAN7ZK84_9COLE</name>
<dbReference type="EMBL" id="JAVRBK010000006">
    <property type="protein sequence ID" value="KAK5642126.1"/>
    <property type="molecule type" value="Genomic_DNA"/>
</dbReference>
<comment type="caution">
    <text evidence="2">The sequence shown here is derived from an EMBL/GenBank/DDBJ whole genome shotgun (WGS) entry which is preliminary data.</text>
</comment>
<feature type="region of interest" description="Disordered" evidence="1">
    <location>
        <begin position="115"/>
        <end position="138"/>
    </location>
</feature>
<protein>
    <submittedName>
        <fullName evidence="2">Uncharacterized protein</fullName>
    </submittedName>
</protein>